<dbReference type="GO" id="GO:0005634">
    <property type="term" value="C:nucleus"/>
    <property type="evidence" value="ECO:0007669"/>
    <property type="project" value="UniProtKB-SubCell"/>
</dbReference>
<dbReference type="InterPro" id="IPR031425">
    <property type="entry name" value="NPR1/NH1-interacting"/>
</dbReference>
<comment type="similarity">
    <text evidence="2">Belongs to the NPR1-interactor family.</text>
</comment>
<protein>
    <submittedName>
        <fullName evidence="5">Uncharacterized protein</fullName>
    </submittedName>
</protein>
<dbReference type="InterPro" id="IPR034577">
    <property type="entry name" value="NIMIN-2"/>
</dbReference>
<keyword evidence="3" id="KW-0539">Nucleus</keyword>
<proteinExistence type="inferred from homology"/>
<feature type="region of interest" description="Disordered" evidence="4">
    <location>
        <begin position="1"/>
        <end position="52"/>
    </location>
</feature>
<dbReference type="AlphaFoldDB" id="A0ABD2Y6A5"/>
<feature type="compositionally biased region" description="Acidic residues" evidence="4">
    <location>
        <begin position="120"/>
        <end position="130"/>
    </location>
</feature>
<comment type="subcellular location">
    <subcellularLocation>
        <location evidence="1">Nucleus</location>
    </subcellularLocation>
</comment>
<dbReference type="Proteomes" id="UP001630127">
    <property type="component" value="Unassembled WGS sequence"/>
</dbReference>
<accession>A0ABD2Y6A5</accession>
<comment type="caution">
    <text evidence="5">The sequence shown here is derived from an EMBL/GenBank/DDBJ whole genome shotgun (WGS) entry which is preliminary data.</text>
</comment>
<name>A0ABD2Y6A5_9GENT</name>
<dbReference type="EMBL" id="JBJUIK010000015">
    <property type="protein sequence ID" value="KAL3501705.1"/>
    <property type="molecule type" value="Genomic_DNA"/>
</dbReference>
<organism evidence="5 6">
    <name type="scientific">Cinchona calisaya</name>
    <dbReference type="NCBI Taxonomy" id="153742"/>
    <lineage>
        <taxon>Eukaryota</taxon>
        <taxon>Viridiplantae</taxon>
        <taxon>Streptophyta</taxon>
        <taxon>Embryophyta</taxon>
        <taxon>Tracheophyta</taxon>
        <taxon>Spermatophyta</taxon>
        <taxon>Magnoliopsida</taxon>
        <taxon>eudicotyledons</taxon>
        <taxon>Gunneridae</taxon>
        <taxon>Pentapetalae</taxon>
        <taxon>asterids</taxon>
        <taxon>lamiids</taxon>
        <taxon>Gentianales</taxon>
        <taxon>Rubiaceae</taxon>
        <taxon>Cinchonoideae</taxon>
        <taxon>Cinchoneae</taxon>
        <taxon>Cinchona</taxon>
    </lineage>
</organism>
<evidence type="ECO:0000313" key="5">
    <source>
        <dbReference type="EMBL" id="KAL3501705.1"/>
    </source>
</evidence>
<evidence type="ECO:0000256" key="4">
    <source>
        <dbReference type="SAM" id="MobiDB-lite"/>
    </source>
</evidence>
<feature type="compositionally biased region" description="Acidic residues" evidence="4">
    <location>
        <begin position="41"/>
        <end position="52"/>
    </location>
</feature>
<evidence type="ECO:0000256" key="3">
    <source>
        <dbReference type="ARBA" id="ARBA00023242"/>
    </source>
</evidence>
<feature type="compositionally biased region" description="Basic and acidic residues" evidence="4">
    <location>
        <begin position="1"/>
        <end position="40"/>
    </location>
</feature>
<evidence type="ECO:0000313" key="6">
    <source>
        <dbReference type="Proteomes" id="UP001630127"/>
    </source>
</evidence>
<keyword evidence="6" id="KW-1185">Reference proteome</keyword>
<dbReference type="PANTHER" id="PTHR35735">
    <property type="entry name" value="PROTEIN NIM1-INTERACTING 2"/>
    <property type="match status" value="1"/>
</dbReference>
<dbReference type="PANTHER" id="PTHR35735:SF8">
    <property type="entry name" value="PROTEIN NIM1-INTERACTING 2"/>
    <property type="match status" value="1"/>
</dbReference>
<evidence type="ECO:0000256" key="1">
    <source>
        <dbReference type="ARBA" id="ARBA00004123"/>
    </source>
</evidence>
<dbReference type="Pfam" id="PF15699">
    <property type="entry name" value="NPR1_interact"/>
    <property type="match status" value="1"/>
</dbReference>
<sequence length="137" mass="15034">MEVEKRKRFDEGEVDGKKIKGSRQEAENVEKAAAAAKKEVDDGDGDGDGDGDREVEEFYAILRRIHVAVKYFEKGNGGKKTNVVAAKPWSPYFEREDFEVVNGDKNQETVVGNVGLDLNADPDPDPDPDPALDPATV</sequence>
<gene>
    <name evidence="5" type="ORF">ACH5RR_036154</name>
</gene>
<evidence type="ECO:0000256" key="2">
    <source>
        <dbReference type="ARBA" id="ARBA00009937"/>
    </source>
</evidence>
<reference evidence="5 6" key="1">
    <citation type="submission" date="2024-11" db="EMBL/GenBank/DDBJ databases">
        <title>A near-complete genome assembly of Cinchona calisaya.</title>
        <authorList>
            <person name="Lian D.C."/>
            <person name="Zhao X.W."/>
            <person name="Wei L."/>
        </authorList>
    </citation>
    <scope>NUCLEOTIDE SEQUENCE [LARGE SCALE GENOMIC DNA]</scope>
    <source>
        <tissue evidence="5">Nenye</tissue>
    </source>
</reference>
<feature type="region of interest" description="Disordered" evidence="4">
    <location>
        <begin position="114"/>
        <end position="137"/>
    </location>
</feature>